<accession>A0A7C2P4N6</accession>
<comment type="caution">
    <text evidence="1">The sequence shown here is derived from an EMBL/GenBank/DDBJ whole genome shotgun (WGS) entry which is preliminary data.</text>
</comment>
<dbReference type="CDD" id="cd04647">
    <property type="entry name" value="LbH_MAT_like"/>
    <property type="match status" value="1"/>
</dbReference>
<evidence type="ECO:0000313" key="1">
    <source>
        <dbReference type="EMBL" id="HEN14715.1"/>
    </source>
</evidence>
<name>A0A7C2P4N6_9PLAN</name>
<dbReference type="AlphaFoldDB" id="A0A7C2P4N6"/>
<keyword evidence="1" id="KW-0808">Transferase</keyword>
<dbReference type="InterPro" id="IPR051159">
    <property type="entry name" value="Hexapeptide_acetyltransf"/>
</dbReference>
<dbReference type="GO" id="GO:0016746">
    <property type="term" value="F:acyltransferase activity"/>
    <property type="evidence" value="ECO:0007669"/>
    <property type="project" value="UniProtKB-KW"/>
</dbReference>
<gene>
    <name evidence="1" type="ORF">ENQ76_04505</name>
</gene>
<dbReference type="Gene3D" id="2.160.10.10">
    <property type="entry name" value="Hexapeptide repeat proteins"/>
    <property type="match status" value="1"/>
</dbReference>
<sequence>MKPLLKSCARGLAMLVVLPVVLTFHLRALVIGRDRALEGTSQWMSLLPGLWGSYLRTAFLRFALDECHPTARVEFGTLLSKAGARLGSHCYIGPHCHLGLVTVESDALIAAGVHIPSGAHPHGTDDLERPIREQPGRLTAVRIGAGSWIGAAAVVMADVGAGTIVGAGSVVTRPLPDRLVAVGVPARTIRSREFSALDDPESCLTETTGTRLASMHQSI</sequence>
<dbReference type="PANTHER" id="PTHR23416">
    <property type="entry name" value="SIALIC ACID SYNTHASE-RELATED"/>
    <property type="match status" value="1"/>
</dbReference>
<proteinExistence type="predicted"/>
<organism evidence="1">
    <name type="scientific">Schlesneria paludicola</name>
    <dbReference type="NCBI Taxonomy" id="360056"/>
    <lineage>
        <taxon>Bacteria</taxon>
        <taxon>Pseudomonadati</taxon>
        <taxon>Planctomycetota</taxon>
        <taxon>Planctomycetia</taxon>
        <taxon>Planctomycetales</taxon>
        <taxon>Planctomycetaceae</taxon>
        <taxon>Schlesneria</taxon>
    </lineage>
</organism>
<dbReference type="InterPro" id="IPR011004">
    <property type="entry name" value="Trimer_LpxA-like_sf"/>
</dbReference>
<protein>
    <submittedName>
        <fullName evidence="1">Acyltransferase</fullName>
    </submittedName>
</protein>
<reference evidence="1" key="1">
    <citation type="journal article" date="2020" name="mSystems">
        <title>Genome- and Community-Level Interaction Insights into Carbon Utilization and Element Cycling Functions of Hydrothermarchaeota in Hydrothermal Sediment.</title>
        <authorList>
            <person name="Zhou Z."/>
            <person name="Liu Y."/>
            <person name="Xu W."/>
            <person name="Pan J."/>
            <person name="Luo Z.H."/>
            <person name="Li M."/>
        </authorList>
    </citation>
    <scope>NUCLEOTIDE SEQUENCE [LARGE SCALE GENOMIC DNA]</scope>
    <source>
        <strain evidence="1">SpSt-339</strain>
    </source>
</reference>
<keyword evidence="1" id="KW-0012">Acyltransferase</keyword>
<dbReference type="EMBL" id="DSOK01000135">
    <property type="protein sequence ID" value="HEN14715.1"/>
    <property type="molecule type" value="Genomic_DNA"/>
</dbReference>
<dbReference type="SUPFAM" id="SSF51161">
    <property type="entry name" value="Trimeric LpxA-like enzymes"/>
    <property type="match status" value="1"/>
</dbReference>